<protein>
    <submittedName>
        <fullName evidence="3">Uncharacterized protein</fullName>
    </submittedName>
</protein>
<evidence type="ECO:0000313" key="3">
    <source>
        <dbReference type="WBParaSite" id="EEL_0000311101-mRNA-1"/>
    </source>
</evidence>
<sequence length="80" mass="9069">MVQSTAVRGKFICGQEPAAGIRVKLFENDFSPLNGYSQPVQAGEYMLGNYLTFAAYFKFLLMLLFFSLNYKKKKGKKKSV</sequence>
<reference evidence="3" key="1">
    <citation type="submission" date="2017-02" db="UniProtKB">
        <authorList>
            <consortium name="WormBaseParasite"/>
        </authorList>
    </citation>
    <scope>IDENTIFICATION</scope>
</reference>
<keyword evidence="2" id="KW-1185">Reference proteome</keyword>
<keyword evidence="1" id="KW-1133">Transmembrane helix</keyword>
<name>A0A0R3RNQ0_9BILA</name>
<organism evidence="2 3">
    <name type="scientific">Elaeophora elaphi</name>
    <dbReference type="NCBI Taxonomy" id="1147741"/>
    <lineage>
        <taxon>Eukaryota</taxon>
        <taxon>Metazoa</taxon>
        <taxon>Ecdysozoa</taxon>
        <taxon>Nematoda</taxon>
        <taxon>Chromadorea</taxon>
        <taxon>Rhabditida</taxon>
        <taxon>Spirurina</taxon>
        <taxon>Spiruromorpha</taxon>
        <taxon>Filarioidea</taxon>
        <taxon>Onchocercidae</taxon>
        <taxon>Elaeophora</taxon>
    </lineage>
</organism>
<dbReference type="InterPro" id="IPR038479">
    <property type="entry name" value="Transthyretin-like_sf"/>
</dbReference>
<dbReference type="AlphaFoldDB" id="A0A0R3RNQ0"/>
<dbReference type="WBParaSite" id="EEL_0000311101-mRNA-1">
    <property type="protein sequence ID" value="EEL_0000311101-mRNA-1"/>
    <property type="gene ID" value="EEL_0000311101"/>
</dbReference>
<dbReference type="Proteomes" id="UP000050640">
    <property type="component" value="Unplaced"/>
</dbReference>
<evidence type="ECO:0000256" key="1">
    <source>
        <dbReference type="SAM" id="Phobius"/>
    </source>
</evidence>
<proteinExistence type="predicted"/>
<keyword evidence="1" id="KW-0812">Transmembrane</keyword>
<keyword evidence="1" id="KW-0472">Membrane</keyword>
<feature type="transmembrane region" description="Helical" evidence="1">
    <location>
        <begin position="50"/>
        <end position="70"/>
    </location>
</feature>
<accession>A0A0R3RNQ0</accession>
<evidence type="ECO:0000313" key="2">
    <source>
        <dbReference type="Proteomes" id="UP000050640"/>
    </source>
</evidence>
<dbReference type="Gene3D" id="2.60.40.3330">
    <property type="match status" value="1"/>
</dbReference>